<name>A0ABD5TYN5_9EURY</name>
<evidence type="ECO:0008006" key="3">
    <source>
        <dbReference type="Google" id="ProtNLM"/>
    </source>
</evidence>
<comment type="caution">
    <text evidence="1">The sequence shown here is derived from an EMBL/GenBank/DDBJ whole genome shotgun (WGS) entry which is preliminary data.</text>
</comment>
<dbReference type="AlphaFoldDB" id="A0ABD5TYN5"/>
<evidence type="ECO:0000313" key="1">
    <source>
        <dbReference type="EMBL" id="MFC6825680.1"/>
    </source>
</evidence>
<keyword evidence="2" id="KW-1185">Reference proteome</keyword>
<sequence>MPTNVNYSGVPTETDMRNVLLPEPEEMFQFRNAYQVDSEAPNRDGDSVEYPAISEDFDGEMVEVEQGSDYPRADMNYDGVRAAWTDYGFEVVIHDNDIQDSTVNVTLATQMRMSEEEQRRLDGIAYSVLNANRNSTTIGTDGTDFNYNAAVSAYTTLVDAGYNPDRFVWFLSPDAWGDWITTNEFASSTETFADELRGAGPSVTEIMGRPALLTNTGDLGADEAMLVDTGVYGWESPRSSFDITRYREDSKKQWVYQVSGRIDWVPTEPDAALKVQGGV</sequence>
<organism evidence="1 2">
    <name type="scientific">Halopelagius fulvigenes</name>
    <dbReference type="NCBI Taxonomy" id="1198324"/>
    <lineage>
        <taxon>Archaea</taxon>
        <taxon>Methanobacteriati</taxon>
        <taxon>Methanobacteriota</taxon>
        <taxon>Stenosarchaea group</taxon>
        <taxon>Halobacteria</taxon>
        <taxon>Halobacteriales</taxon>
        <taxon>Haloferacaceae</taxon>
    </lineage>
</organism>
<dbReference type="EMBL" id="JBHSXH010000015">
    <property type="protein sequence ID" value="MFC6825680.1"/>
    <property type="molecule type" value="Genomic_DNA"/>
</dbReference>
<proteinExistence type="predicted"/>
<accession>A0ABD5TYN5</accession>
<protein>
    <recommendedName>
        <fullName evidence="3">Major capsid protein</fullName>
    </recommendedName>
</protein>
<gene>
    <name evidence="1" type="ORF">ACFQEV_11860</name>
</gene>
<dbReference type="RefSeq" id="WP_379696136.1">
    <property type="nucleotide sequence ID" value="NZ_JBHSXH010000015.1"/>
</dbReference>
<dbReference type="Proteomes" id="UP001596408">
    <property type="component" value="Unassembled WGS sequence"/>
</dbReference>
<dbReference type="SUPFAM" id="SSF56563">
    <property type="entry name" value="Major capsid protein gp5"/>
    <property type="match status" value="1"/>
</dbReference>
<evidence type="ECO:0000313" key="2">
    <source>
        <dbReference type="Proteomes" id="UP001596408"/>
    </source>
</evidence>
<reference evidence="1 2" key="1">
    <citation type="journal article" date="2019" name="Int. J. Syst. Evol. Microbiol.">
        <title>The Global Catalogue of Microorganisms (GCM) 10K type strain sequencing project: providing services to taxonomists for standard genome sequencing and annotation.</title>
        <authorList>
            <consortium name="The Broad Institute Genomics Platform"/>
            <consortium name="The Broad Institute Genome Sequencing Center for Infectious Disease"/>
            <person name="Wu L."/>
            <person name="Ma J."/>
        </authorList>
    </citation>
    <scope>NUCLEOTIDE SEQUENCE [LARGE SCALE GENOMIC DNA]</scope>
    <source>
        <strain evidence="1 2">YIM 94188</strain>
    </source>
</reference>